<dbReference type="Gene3D" id="3.40.120.10">
    <property type="entry name" value="Alpha-D-Glucose-1,6-Bisphosphate, subunit A, domain 3"/>
    <property type="match status" value="3"/>
</dbReference>
<dbReference type="Pfam" id="PF02879">
    <property type="entry name" value="PGM_PMM_II"/>
    <property type="match status" value="1"/>
</dbReference>
<dbReference type="InterPro" id="IPR036900">
    <property type="entry name" value="A-D-PHexomutase_C_sf"/>
</dbReference>
<comment type="cofactor">
    <cofactor evidence="1">
        <name>Mg(2+)</name>
        <dbReference type="ChEBI" id="CHEBI:18420"/>
    </cofactor>
</comment>
<dbReference type="InterPro" id="IPR005846">
    <property type="entry name" value="A-D-PHexomutase_a/b/a-III"/>
</dbReference>
<gene>
    <name evidence="11" type="ORF">GALL_402360</name>
</gene>
<proteinExistence type="inferred from homology"/>
<dbReference type="Gene3D" id="3.30.310.50">
    <property type="entry name" value="Alpha-D-phosphohexomutase, C-terminal domain"/>
    <property type="match status" value="1"/>
</dbReference>
<dbReference type="AlphaFoldDB" id="A0A1J5QDS7"/>
<dbReference type="EC" id="5.4.2.8" evidence="11"/>
<dbReference type="InterPro" id="IPR005845">
    <property type="entry name" value="A-D-PHexomutase_a/b/a-II"/>
</dbReference>
<sequence length="527" mass="55349">MGGGPHRMNRAVVIRAAAGIAAFLNGVLADAERRPRIIIGYDARHHSARFAEDTAAVMAAVGIEALLLPSPLPTPVLAHAVRHLDADAGVMVTASHNPAQDNGYKVYLGGRVVTDAGRGAQIVPPYDAAIAAEIARVHSVASVPRATAGWTVLGNDLVEEYIAAVVALADVGPRNLRIILTPLHGVGGRVASTVLRRAGFTDVMLVPEQADPDPDFPTVQFPNPEEPGAIDLALALAYATNADIVLANDPDADRCAVAVRDPRARTYHGADGARAEGWRMLHGDEVGALLGELVASQLAPAGSAVPVATNERPVLASSIVSSRLLARIAADHGLRHAATLTGFKWISRVEGMAFGYEEALGYCVAPELVRDKDGISAALLIAQLAARLKTEGRTLLDVLDDLARRHDLHLTDQLAARFAELEQIPATVARVRQSPPTSLGGSPVTSLVDLSTGVDGLPATDGLRFVMADDTRVVIRPSGTEPKVKCYLEVIEPLARDASDEAVGAARAGARHRLDGLKTELAALLGL</sequence>
<dbReference type="InterPro" id="IPR005844">
    <property type="entry name" value="A-D-PHexomutase_a/b/a-I"/>
</dbReference>
<evidence type="ECO:0000256" key="5">
    <source>
        <dbReference type="ARBA" id="ARBA00022842"/>
    </source>
</evidence>
<feature type="domain" description="Alpha-D-phosphohexomutase alpha/beta/alpha" evidence="8">
    <location>
        <begin position="7"/>
        <end position="109"/>
    </location>
</feature>
<dbReference type="GO" id="GO:0005975">
    <property type="term" value="P:carbohydrate metabolic process"/>
    <property type="evidence" value="ECO:0007669"/>
    <property type="project" value="InterPro"/>
</dbReference>
<dbReference type="Pfam" id="PF02878">
    <property type="entry name" value="PGM_PMM_I"/>
    <property type="match status" value="1"/>
</dbReference>
<evidence type="ECO:0000256" key="1">
    <source>
        <dbReference type="ARBA" id="ARBA00001946"/>
    </source>
</evidence>
<dbReference type="InterPro" id="IPR016066">
    <property type="entry name" value="A-D-PHexomutase_CS"/>
</dbReference>
<evidence type="ECO:0000256" key="6">
    <source>
        <dbReference type="ARBA" id="ARBA00023235"/>
    </source>
</evidence>
<dbReference type="InterPro" id="IPR005841">
    <property type="entry name" value="Alpha-D-phosphohexomutase_SF"/>
</dbReference>
<accession>A0A1J5QDS7</accession>
<evidence type="ECO:0000259" key="10">
    <source>
        <dbReference type="Pfam" id="PF02880"/>
    </source>
</evidence>
<evidence type="ECO:0000313" key="11">
    <source>
        <dbReference type="EMBL" id="OIQ78068.1"/>
    </source>
</evidence>
<evidence type="ECO:0000256" key="2">
    <source>
        <dbReference type="ARBA" id="ARBA00010231"/>
    </source>
</evidence>
<evidence type="ECO:0000256" key="3">
    <source>
        <dbReference type="ARBA" id="ARBA00022553"/>
    </source>
</evidence>
<dbReference type="EMBL" id="MLJW01001477">
    <property type="protein sequence ID" value="OIQ78068.1"/>
    <property type="molecule type" value="Genomic_DNA"/>
</dbReference>
<dbReference type="PANTHER" id="PTHR45745:SF1">
    <property type="entry name" value="PHOSPHOGLUCOMUTASE 2B-RELATED"/>
    <property type="match status" value="1"/>
</dbReference>
<keyword evidence="3" id="KW-0597">Phosphoprotein</keyword>
<dbReference type="Pfam" id="PF00408">
    <property type="entry name" value="PGM_PMM_IV"/>
    <property type="match status" value="1"/>
</dbReference>
<keyword evidence="5" id="KW-0460">Magnesium</keyword>
<dbReference type="InterPro" id="IPR005843">
    <property type="entry name" value="A-D-PHexomutase_C"/>
</dbReference>
<comment type="similarity">
    <text evidence="2">Belongs to the phosphohexose mutase family.</text>
</comment>
<dbReference type="SUPFAM" id="SSF53738">
    <property type="entry name" value="Phosphoglucomutase, first 3 domains"/>
    <property type="match status" value="3"/>
</dbReference>
<dbReference type="PANTHER" id="PTHR45745">
    <property type="entry name" value="PHOSPHOMANNOMUTASE 45A"/>
    <property type="match status" value="1"/>
</dbReference>
<dbReference type="SUPFAM" id="SSF55957">
    <property type="entry name" value="Phosphoglucomutase, C-terminal domain"/>
    <property type="match status" value="1"/>
</dbReference>
<dbReference type="Pfam" id="PF02880">
    <property type="entry name" value="PGM_PMM_III"/>
    <property type="match status" value="1"/>
</dbReference>
<feature type="domain" description="Alpha-D-phosphohexomutase alpha/beta/alpha" evidence="9">
    <location>
        <begin position="159"/>
        <end position="258"/>
    </location>
</feature>
<protein>
    <submittedName>
        <fullName evidence="11">Putative phosphomannomutase</fullName>
        <ecNumber evidence="11">5.4.2.8</ecNumber>
    </submittedName>
</protein>
<dbReference type="GO" id="GO:0008973">
    <property type="term" value="F:phosphopentomutase activity"/>
    <property type="evidence" value="ECO:0007669"/>
    <property type="project" value="TreeGrafter"/>
</dbReference>
<dbReference type="CDD" id="cd05799">
    <property type="entry name" value="PGM2"/>
    <property type="match status" value="1"/>
</dbReference>
<feature type="domain" description="Alpha-D-phosphohexomutase alpha/beta/alpha" evidence="10">
    <location>
        <begin position="284"/>
        <end position="402"/>
    </location>
</feature>
<evidence type="ECO:0000259" key="7">
    <source>
        <dbReference type="Pfam" id="PF00408"/>
    </source>
</evidence>
<evidence type="ECO:0000256" key="4">
    <source>
        <dbReference type="ARBA" id="ARBA00022723"/>
    </source>
</evidence>
<dbReference type="PRINTS" id="PR00509">
    <property type="entry name" value="PGMPMM"/>
</dbReference>
<organism evidence="11">
    <name type="scientific">mine drainage metagenome</name>
    <dbReference type="NCBI Taxonomy" id="410659"/>
    <lineage>
        <taxon>unclassified sequences</taxon>
        <taxon>metagenomes</taxon>
        <taxon>ecological metagenomes</taxon>
    </lineage>
</organism>
<keyword evidence="4" id="KW-0479">Metal-binding</keyword>
<evidence type="ECO:0000259" key="9">
    <source>
        <dbReference type="Pfam" id="PF02879"/>
    </source>
</evidence>
<dbReference type="GO" id="GO:0000287">
    <property type="term" value="F:magnesium ion binding"/>
    <property type="evidence" value="ECO:0007669"/>
    <property type="project" value="InterPro"/>
</dbReference>
<keyword evidence="6 11" id="KW-0413">Isomerase</keyword>
<dbReference type="InterPro" id="IPR016055">
    <property type="entry name" value="A-D-PHexomutase_a/b/a-I/II/III"/>
</dbReference>
<dbReference type="GO" id="GO:0004615">
    <property type="term" value="F:phosphomannomutase activity"/>
    <property type="evidence" value="ECO:0007669"/>
    <property type="project" value="UniProtKB-EC"/>
</dbReference>
<dbReference type="PROSITE" id="PS00710">
    <property type="entry name" value="PGM_PMM"/>
    <property type="match status" value="1"/>
</dbReference>
<name>A0A1J5QDS7_9ZZZZ</name>
<comment type="caution">
    <text evidence="11">The sequence shown here is derived from an EMBL/GenBank/DDBJ whole genome shotgun (WGS) entry which is preliminary data.</text>
</comment>
<feature type="domain" description="Alpha-D-phosphohexomutase C-terminal" evidence="7">
    <location>
        <begin position="460"/>
        <end position="490"/>
    </location>
</feature>
<evidence type="ECO:0000259" key="8">
    <source>
        <dbReference type="Pfam" id="PF02878"/>
    </source>
</evidence>
<reference evidence="11" key="1">
    <citation type="submission" date="2016-10" db="EMBL/GenBank/DDBJ databases">
        <title>Sequence of Gallionella enrichment culture.</title>
        <authorList>
            <person name="Poehlein A."/>
            <person name="Muehling M."/>
            <person name="Daniel R."/>
        </authorList>
    </citation>
    <scope>NUCLEOTIDE SEQUENCE</scope>
</reference>
<dbReference type="GO" id="GO:0006166">
    <property type="term" value="P:purine ribonucleoside salvage"/>
    <property type="evidence" value="ECO:0007669"/>
    <property type="project" value="TreeGrafter"/>
</dbReference>